<evidence type="ECO:0000256" key="1">
    <source>
        <dbReference type="SAM" id="MobiDB-lite"/>
    </source>
</evidence>
<name>A0A0E0BCY2_9ORYZ</name>
<feature type="region of interest" description="Disordered" evidence="1">
    <location>
        <begin position="58"/>
        <end position="82"/>
    </location>
</feature>
<protein>
    <submittedName>
        <fullName evidence="2">Uncharacterized protein</fullName>
    </submittedName>
</protein>
<proteinExistence type="predicted"/>
<dbReference type="Proteomes" id="UP000026961">
    <property type="component" value="Chromosome 10"/>
</dbReference>
<dbReference type="EnsemblPlants" id="OGLUM10G16430.1">
    <property type="protein sequence ID" value="OGLUM10G16430.1"/>
    <property type="gene ID" value="OGLUM10G16430"/>
</dbReference>
<keyword evidence="3" id="KW-1185">Reference proteome</keyword>
<dbReference type="HOGENOM" id="CLU_134675_0_0_1"/>
<accession>A0A0E0BCY2</accession>
<organism evidence="2">
    <name type="scientific">Oryza glumipatula</name>
    <dbReference type="NCBI Taxonomy" id="40148"/>
    <lineage>
        <taxon>Eukaryota</taxon>
        <taxon>Viridiplantae</taxon>
        <taxon>Streptophyta</taxon>
        <taxon>Embryophyta</taxon>
        <taxon>Tracheophyta</taxon>
        <taxon>Spermatophyta</taxon>
        <taxon>Magnoliopsida</taxon>
        <taxon>Liliopsida</taxon>
        <taxon>Poales</taxon>
        <taxon>Poaceae</taxon>
        <taxon>BOP clade</taxon>
        <taxon>Oryzoideae</taxon>
        <taxon>Oryzeae</taxon>
        <taxon>Oryzinae</taxon>
        <taxon>Oryza</taxon>
    </lineage>
</organism>
<sequence length="140" mass="14148">MLAQLVAAAAHSACFIWAYSASLPVSGNTALAASSAAKRSSHASRSGLRLASNSLIPCRASPTRTNPIMAPSVTSTYPTASPPKKGFPLEHSLNAASSVSTAASSCFIPSAFSSSVLPLNVATHAGTNCTHAPPNTSSHQ</sequence>
<dbReference type="AlphaFoldDB" id="A0A0E0BCY2"/>
<dbReference type="Gramene" id="OGLUM10G16430.1">
    <property type="protein sequence ID" value="OGLUM10G16430.1"/>
    <property type="gene ID" value="OGLUM10G16430"/>
</dbReference>
<feature type="compositionally biased region" description="Polar residues" evidence="1">
    <location>
        <begin position="62"/>
        <end position="79"/>
    </location>
</feature>
<reference evidence="2" key="1">
    <citation type="submission" date="2015-04" db="UniProtKB">
        <authorList>
            <consortium name="EnsemblPlants"/>
        </authorList>
    </citation>
    <scope>IDENTIFICATION</scope>
</reference>
<evidence type="ECO:0000313" key="3">
    <source>
        <dbReference type="Proteomes" id="UP000026961"/>
    </source>
</evidence>
<evidence type="ECO:0000313" key="2">
    <source>
        <dbReference type="EnsemblPlants" id="OGLUM10G16430.1"/>
    </source>
</evidence>
<reference evidence="2" key="2">
    <citation type="submission" date="2018-05" db="EMBL/GenBank/DDBJ databases">
        <title>OgluRS3 (Oryza glumaepatula Reference Sequence Version 3).</title>
        <authorList>
            <person name="Zhang J."/>
            <person name="Kudrna D."/>
            <person name="Lee S."/>
            <person name="Talag J."/>
            <person name="Welchert J."/>
            <person name="Wing R.A."/>
        </authorList>
    </citation>
    <scope>NUCLEOTIDE SEQUENCE [LARGE SCALE GENOMIC DNA]</scope>
</reference>